<name>A0A498C597_9GAMM</name>
<dbReference type="GO" id="GO:0045303">
    <property type="term" value="F:diaminobutyrate-2-oxoglutarate transaminase activity"/>
    <property type="evidence" value="ECO:0007669"/>
    <property type="project" value="UniProtKB-EC"/>
</dbReference>
<dbReference type="PIRSF" id="PIRSF000521">
    <property type="entry name" value="Transaminase_4ab_Lys_Orn"/>
    <property type="match status" value="1"/>
</dbReference>
<dbReference type="NCBIfam" id="TIGR00709">
    <property type="entry name" value="dat"/>
    <property type="match status" value="1"/>
</dbReference>
<dbReference type="PROSITE" id="PS00600">
    <property type="entry name" value="AA_TRANSFER_CLASS_3"/>
    <property type="match status" value="1"/>
</dbReference>
<evidence type="ECO:0000313" key="9">
    <source>
        <dbReference type="Proteomes" id="UP000275461"/>
    </source>
</evidence>
<dbReference type="InterPro" id="IPR004637">
    <property type="entry name" value="Dat"/>
</dbReference>
<comment type="catalytic activity">
    <reaction evidence="7">
        <text>L-2,4-diaminobutanoate + 2-oxoglutarate = L-aspartate 4-semialdehyde + L-glutamate</text>
        <dbReference type="Rhea" id="RHEA:11160"/>
        <dbReference type="ChEBI" id="CHEBI:16810"/>
        <dbReference type="ChEBI" id="CHEBI:29985"/>
        <dbReference type="ChEBI" id="CHEBI:58761"/>
        <dbReference type="ChEBI" id="CHEBI:537519"/>
        <dbReference type="EC" id="2.6.1.76"/>
    </reaction>
</comment>
<protein>
    <recommendedName>
        <fullName evidence="7">Diaminobutyrate--2-oxoglutarate transaminase</fullName>
        <ecNumber evidence="7">2.6.1.76</ecNumber>
    </recommendedName>
    <alternativeName>
        <fullName evidence="7">DABA aminotransferase</fullName>
    </alternativeName>
</protein>
<comment type="function">
    <text evidence="7">Catalyzes reversively the conversion of L-aspartate beta-semialdehyde (ASA) to L-2,4-diaminobutyrate (DABA) by transamination with L-glutamate.</text>
</comment>
<evidence type="ECO:0000256" key="6">
    <source>
        <dbReference type="RuleBase" id="RU003560"/>
    </source>
</evidence>
<dbReference type="Proteomes" id="UP000275461">
    <property type="component" value="Unassembled WGS sequence"/>
</dbReference>
<evidence type="ECO:0000256" key="4">
    <source>
        <dbReference type="ARBA" id="ARBA00022679"/>
    </source>
</evidence>
<dbReference type="InterPro" id="IPR012773">
    <property type="entry name" value="Ectoine_EctB"/>
</dbReference>
<dbReference type="InterPro" id="IPR015424">
    <property type="entry name" value="PyrdxlP-dep_Trfase"/>
</dbReference>
<keyword evidence="3 7" id="KW-0032">Aminotransferase</keyword>
<dbReference type="EC" id="2.6.1.76" evidence="7"/>
<dbReference type="OrthoDB" id="9770449at2"/>
<evidence type="ECO:0000256" key="1">
    <source>
        <dbReference type="ARBA" id="ARBA00001933"/>
    </source>
</evidence>
<dbReference type="AlphaFoldDB" id="A0A498C597"/>
<proteinExistence type="inferred from homology"/>
<evidence type="ECO:0000256" key="5">
    <source>
        <dbReference type="ARBA" id="ARBA00022898"/>
    </source>
</evidence>
<dbReference type="InterPro" id="IPR005814">
    <property type="entry name" value="Aminotrans_3"/>
</dbReference>
<comment type="pathway">
    <text evidence="7">Amine and polyamine biosynthesis; ectoine biosynthesis; L-ectoine from L-aspartate 4-semialdehyde: step 1/3.</text>
</comment>
<keyword evidence="4 7" id="KW-0808">Transferase</keyword>
<dbReference type="RefSeq" id="WP_121440668.1">
    <property type="nucleotide sequence ID" value="NZ_RCDA01000001.1"/>
</dbReference>
<reference evidence="8 9" key="1">
    <citation type="submission" date="2018-10" db="EMBL/GenBank/DDBJ databases">
        <title>Genomic Encyclopedia of Type Strains, Phase IV (KMG-IV): sequencing the most valuable type-strain genomes for metagenomic binning, comparative biology and taxonomic classification.</title>
        <authorList>
            <person name="Goeker M."/>
        </authorList>
    </citation>
    <scope>NUCLEOTIDE SEQUENCE [LARGE SCALE GENOMIC DNA]</scope>
    <source>
        <strain evidence="8 9">DSM 12769</strain>
    </source>
</reference>
<dbReference type="Pfam" id="PF00202">
    <property type="entry name" value="Aminotran_3"/>
    <property type="match status" value="1"/>
</dbReference>
<accession>A0A498C597</accession>
<dbReference type="InterPro" id="IPR015422">
    <property type="entry name" value="PyrdxlP-dep_Trfase_small"/>
</dbReference>
<keyword evidence="5 6" id="KW-0663">Pyridoxal phosphate</keyword>
<dbReference type="GO" id="GO:0047307">
    <property type="term" value="F:diaminobutyrate-pyruvate transaminase activity"/>
    <property type="evidence" value="ECO:0007669"/>
    <property type="project" value="InterPro"/>
</dbReference>
<comment type="similarity">
    <text evidence="2 6">Belongs to the class-III pyridoxal-phosphate-dependent aminotransferase family.</text>
</comment>
<comment type="cofactor">
    <cofactor evidence="1 7">
        <name>pyridoxal 5'-phosphate</name>
        <dbReference type="ChEBI" id="CHEBI:597326"/>
    </cofactor>
</comment>
<dbReference type="UniPathway" id="UPA00067">
    <property type="reaction ID" value="UER00121"/>
</dbReference>
<dbReference type="PANTHER" id="PTHR43552">
    <property type="entry name" value="DIAMINOBUTYRATE--2-OXOGLUTARATE AMINOTRANSFERASE"/>
    <property type="match status" value="1"/>
</dbReference>
<evidence type="ECO:0000256" key="3">
    <source>
        <dbReference type="ARBA" id="ARBA00022576"/>
    </source>
</evidence>
<dbReference type="NCBIfam" id="NF006733">
    <property type="entry name" value="PRK09264.1"/>
    <property type="match status" value="1"/>
</dbReference>
<evidence type="ECO:0000256" key="7">
    <source>
        <dbReference type="RuleBase" id="RU365034"/>
    </source>
</evidence>
<dbReference type="InterPro" id="IPR015421">
    <property type="entry name" value="PyrdxlP-dep_Trfase_major"/>
</dbReference>
<dbReference type="NCBIfam" id="TIGR02407">
    <property type="entry name" value="ectoine_ectB"/>
    <property type="match status" value="1"/>
</dbReference>
<organism evidence="8 9">
    <name type="scientific">Alkalispirillum mobile</name>
    <dbReference type="NCBI Taxonomy" id="85925"/>
    <lineage>
        <taxon>Bacteria</taxon>
        <taxon>Pseudomonadati</taxon>
        <taxon>Pseudomonadota</taxon>
        <taxon>Gammaproteobacteria</taxon>
        <taxon>Chromatiales</taxon>
        <taxon>Ectothiorhodospiraceae</taxon>
        <taxon>Alkalispirillum</taxon>
    </lineage>
</organism>
<gene>
    <name evidence="8" type="ORF">DFR31_0048</name>
</gene>
<dbReference type="InterPro" id="IPR049704">
    <property type="entry name" value="Aminotrans_3_PPA_site"/>
</dbReference>
<dbReference type="SUPFAM" id="SSF53383">
    <property type="entry name" value="PLP-dependent transferases"/>
    <property type="match status" value="1"/>
</dbReference>
<dbReference type="GO" id="GO:0019491">
    <property type="term" value="P:ectoine biosynthetic process"/>
    <property type="evidence" value="ECO:0007669"/>
    <property type="project" value="UniProtKB-UniPathway"/>
</dbReference>
<dbReference type="GO" id="GO:0030170">
    <property type="term" value="F:pyridoxal phosphate binding"/>
    <property type="evidence" value="ECO:0007669"/>
    <property type="project" value="InterPro"/>
</dbReference>
<keyword evidence="9" id="KW-1185">Reference proteome</keyword>
<evidence type="ECO:0000313" key="8">
    <source>
        <dbReference type="EMBL" id="RLK50159.1"/>
    </source>
</evidence>
<sequence length="433" mass="48148">MTIDYMQTIEDHESIVRSYVRSFPTVFEKAKGSYLYDGDGKAYLDFFAGASVMNYGHNHPELQKALIEYLQNDGVVHTLDMATKARAEFLDTYHRLILEPRGMEYRVQFPGPTGTNAVETALKIARKVTGREDVISFTNAFHGMTLGSLAVTGNEFKRKGAGIPLTHGQTMPYCGYFGPCENCGGPERNCVDYLDRMLKDGGSGVDHPAAIILEPIQGEGGLNSACLEWMRQVEALCRKYDMLLIVDDIQAGNGRTGPYFSFEEAGIKPDVITVSKSISGFGMPLAITLVKPEHDIWEPGEHNGTFRGFNPAMITAKKALELYWSDDKFEKDTLRKGELVRDGLQKILDKHPETPGSLRGRGMFRGIAFEHHELAEKISEHAFERQLIIETSGPRDEVLKLLPPLVTSDEDLKKGLDIIEESLVAAAKELGIR</sequence>
<dbReference type="Gene3D" id="3.40.640.10">
    <property type="entry name" value="Type I PLP-dependent aspartate aminotransferase-like (Major domain)"/>
    <property type="match status" value="1"/>
</dbReference>
<dbReference type="PANTHER" id="PTHR43552:SF2">
    <property type="entry name" value="DIAMINOBUTYRATE--2-OXOGLUTARATE TRANSAMINASE"/>
    <property type="match status" value="1"/>
</dbReference>
<comment type="caution">
    <text evidence="8">The sequence shown here is derived from an EMBL/GenBank/DDBJ whole genome shotgun (WGS) entry which is preliminary data.</text>
</comment>
<dbReference type="EMBL" id="RCDA01000001">
    <property type="protein sequence ID" value="RLK50159.1"/>
    <property type="molecule type" value="Genomic_DNA"/>
</dbReference>
<evidence type="ECO:0000256" key="2">
    <source>
        <dbReference type="ARBA" id="ARBA00008954"/>
    </source>
</evidence>
<dbReference type="Gene3D" id="3.90.1150.10">
    <property type="entry name" value="Aspartate Aminotransferase, domain 1"/>
    <property type="match status" value="1"/>
</dbReference>
<dbReference type="CDD" id="cd00610">
    <property type="entry name" value="OAT_like"/>
    <property type="match status" value="1"/>
</dbReference>